<proteinExistence type="predicted"/>
<accession>A0A2I7SM88</accession>
<dbReference type="SUPFAM" id="SSF160574">
    <property type="entry name" value="BT0923-like"/>
    <property type="match status" value="1"/>
</dbReference>
<dbReference type="KEGG" id="taj:C1A40_16895"/>
<name>A0A2I7SM88_9FLAO</name>
<evidence type="ECO:0000313" key="2">
    <source>
        <dbReference type="Proteomes" id="UP000236592"/>
    </source>
</evidence>
<dbReference type="Proteomes" id="UP000236592">
    <property type="component" value="Chromosome"/>
</dbReference>
<dbReference type="EMBL" id="CP025938">
    <property type="protein sequence ID" value="AUS07018.1"/>
    <property type="molecule type" value="Genomic_DNA"/>
</dbReference>
<keyword evidence="2" id="KW-1185">Reference proteome</keyword>
<reference evidence="2" key="1">
    <citation type="submission" date="2018-01" db="EMBL/GenBank/DDBJ databases">
        <title>Complete genome of Tamlana sp. UJ94.</title>
        <authorList>
            <person name="Jung J."/>
            <person name="Chung D."/>
            <person name="Bae S.S."/>
            <person name="Baek K."/>
        </authorList>
    </citation>
    <scope>NUCLEOTIDE SEQUENCE [LARGE SCALE GENOMIC DNA]</scope>
    <source>
        <strain evidence="2">UJ94</strain>
    </source>
</reference>
<protein>
    <submittedName>
        <fullName evidence="1">Uncharacterized protein</fullName>
    </submittedName>
</protein>
<organism evidence="1 2">
    <name type="scientific">Pseudotamlana carrageenivorans</name>
    <dbReference type="NCBI Taxonomy" id="2069432"/>
    <lineage>
        <taxon>Bacteria</taxon>
        <taxon>Pseudomonadati</taxon>
        <taxon>Bacteroidota</taxon>
        <taxon>Flavobacteriia</taxon>
        <taxon>Flavobacteriales</taxon>
        <taxon>Flavobacteriaceae</taxon>
        <taxon>Pseudotamlana</taxon>
    </lineage>
</organism>
<dbReference type="Gene3D" id="3.10.450.360">
    <property type="match status" value="1"/>
</dbReference>
<gene>
    <name evidence="1" type="ORF">C1A40_16895</name>
</gene>
<dbReference type="AlphaFoldDB" id="A0A2I7SM88"/>
<sequence>MFEVNSQTIALSDTYISQHQNYINTTSRDLISKHIKDVESHLITSNYTADLEDLCDDENDLYTVSFYTSSGKIEAAYNKKGKLIKTHERYKNNRLPLEVMQAISKNYPDWCIIEGLHFIKYHHENDTLNQVYKIKIKKESEILSLKTNEIGKFL</sequence>
<evidence type="ECO:0000313" key="1">
    <source>
        <dbReference type="EMBL" id="AUS07018.1"/>
    </source>
</evidence>